<dbReference type="PANTHER" id="PTHR28008:SF1">
    <property type="entry name" value="DOMAIN PROTEIN, PUTATIVE (AFU_ORTHOLOGUE AFUA_3G10980)-RELATED"/>
    <property type="match status" value="1"/>
</dbReference>
<dbReference type="InterPro" id="IPR006976">
    <property type="entry name" value="VanZ-like"/>
</dbReference>
<dbReference type="STRING" id="525897.Dbac_2422"/>
<dbReference type="OrthoDB" id="5472246at2"/>
<feature type="transmembrane region" description="Helical" evidence="1">
    <location>
        <begin position="65"/>
        <end position="83"/>
    </location>
</feature>
<feature type="transmembrane region" description="Helical" evidence="1">
    <location>
        <begin position="41"/>
        <end position="58"/>
    </location>
</feature>
<keyword evidence="1" id="KW-1133">Transmembrane helix</keyword>
<dbReference type="Pfam" id="PF04892">
    <property type="entry name" value="VanZ"/>
    <property type="match status" value="1"/>
</dbReference>
<dbReference type="HOGENOM" id="CLU_2057572_0_0_7"/>
<feature type="domain" description="VanZ-like" evidence="2">
    <location>
        <begin position="39"/>
        <end position="110"/>
    </location>
</feature>
<evidence type="ECO:0000313" key="3">
    <source>
        <dbReference type="EMBL" id="ACU90501.1"/>
    </source>
</evidence>
<feature type="transmembrane region" description="Helical" evidence="1">
    <location>
        <begin position="12"/>
        <end position="29"/>
    </location>
</feature>
<dbReference type="AlphaFoldDB" id="C7LRJ3"/>
<sequence length="119" mass="12713">MRENTVISLHKLLFAAYVLGLIVGSLVPVDMSGAPDQSDKAFHFLAYGLMVFFWPAGWKGFRLSPFWLAAGLGLLLEIAQGALPTGRFMELWDVAANTLGAGIGAAVALLRVKHAGRSA</sequence>
<dbReference type="Proteomes" id="UP000002216">
    <property type="component" value="Chromosome"/>
</dbReference>
<reference evidence="3 4" key="1">
    <citation type="journal article" date="2009" name="Stand. Genomic Sci.">
        <title>Complete genome sequence of Desulfomicrobium baculatum type strain (X).</title>
        <authorList>
            <person name="Copeland A."/>
            <person name="Spring S."/>
            <person name="Goker M."/>
            <person name="Schneider S."/>
            <person name="Lapidus A."/>
            <person name="Del Rio T.G."/>
            <person name="Tice H."/>
            <person name="Cheng J.F."/>
            <person name="Chen F."/>
            <person name="Nolan M."/>
            <person name="Bruce D."/>
            <person name="Goodwin L."/>
            <person name="Pitluck S."/>
            <person name="Ivanova N."/>
            <person name="Mavrommatis K."/>
            <person name="Ovchinnikova G."/>
            <person name="Pati A."/>
            <person name="Chen A."/>
            <person name="Palaniappan K."/>
            <person name="Land M."/>
            <person name="Hauser L."/>
            <person name="Chang Y.J."/>
            <person name="Jeffries C.C."/>
            <person name="Meincke L."/>
            <person name="Sims D."/>
            <person name="Brettin T."/>
            <person name="Detter J.C."/>
            <person name="Han C."/>
            <person name="Chain P."/>
            <person name="Bristow J."/>
            <person name="Eisen J.A."/>
            <person name="Markowitz V."/>
            <person name="Hugenholtz P."/>
            <person name="Kyrpides N.C."/>
            <person name="Klenk H.P."/>
            <person name="Lucas S."/>
        </authorList>
    </citation>
    <scope>NUCLEOTIDE SEQUENCE [LARGE SCALE GENOMIC DNA]</scope>
    <source>
        <strain evidence="4">DSM 4028 / VKM B-1378 / X</strain>
    </source>
</reference>
<evidence type="ECO:0000259" key="2">
    <source>
        <dbReference type="Pfam" id="PF04892"/>
    </source>
</evidence>
<dbReference type="EMBL" id="CP001629">
    <property type="protein sequence ID" value="ACU90501.1"/>
    <property type="molecule type" value="Genomic_DNA"/>
</dbReference>
<protein>
    <submittedName>
        <fullName evidence="3">VanZ family protein</fullName>
    </submittedName>
</protein>
<dbReference type="PANTHER" id="PTHR28008">
    <property type="entry name" value="DOMAIN PROTEIN, PUTATIVE (AFU_ORTHOLOGUE AFUA_3G10980)-RELATED"/>
    <property type="match status" value="1"/>
</dbReference>
<organism evidence="3 4">
    <name type="scientific">Desulfomicrobium baculatum (strain DSM 4028 / VKM B-1378 / X)</name>
    <name type="common">Desulfovibrio baculatus</name>
    <dbReference type="NCBI Taxonomy" id="525897"/>
    <lineage>
        <taxon>Bacteria</taxon>
        <taxon>Pseudomonadati</taxon>
        <taxon>Thermodesulfobacteriota</taxon>
        <taxon>Desulfovibrionia</taxon>
        <taxon>Desulfovibrionales</taxon>
        <taxon>Desulfomicrobiaceae</taxon>
        <taxon>Desulfomicrobium</taxon>
    </lineage>
</organism>
<gene>
    <name evidence="3" type="ordered locus">Dbac_2422</name>
</gene>
<keyword evidence="4" id="KW-1185">Reference proteome</keyword>
<dbReference type="KEGG" id="dba:Dbac_2422"/>
<feature type="transmembrane region" description="Helical" evidence="1">
    <location>
        <begin position="95"/>
        <end position="112"/>
    </location>
</feature>
<dbReference type="RefSeq" id="WP_015774590.1">
    <property type="nucleotide sequence ID" value="NC_013173.1"/>
</dbReference>
<keyword evidence="1" id="KW-0812">Transmembrane</keyword>
<evidence type="ECO:0000313" key="4">
    <source>
        <dbReference type="Proteomes" id="UP000002216"/>
    </source>
</evidence>
<name>C7LRJ3_DESBD</name>
<evidence type="ECO:0000256" key="1">
    <source>
        <dbReference type="SAM" id="Phobius"/>
    </source>
</evidence>
<accession>C7LRJ3</accession>
<keyword evidence="1" id="KW-0472">Membrane</keyword>
<proteinExistence type="predicted"/>